<protein>
    <recommendedName>
        <fullName evidence="2">beta-glucosidase</fullName>
        <ecNumber evidence="2">3.2.1.21</ecNumber>
    </recommendedName>
</protein>
<dbReference type="SUPFAM" id="SSF51445">
    <property type="entry name" value="(Trans)glycosidases"/>
    <property type="match status" value="1"/>
</dbReference>
<dbReference type="HOGENOM" id="CLU_001859_4_0_1"/>
<dbReference type="InterPro" id="IPR001360">
    <property type="entry name" value="Glyco_hydro_1"/>
</dbReference>
<reference evidence="7 8" key="1">
    <citation type="submission" date="2014-04" db="EMBL/GenBank/DDBJ databases">
        <authorList>
            <consortium name="DOE Joint Genome Institute"/>
            <person name="Kuo A."/>
            <person name="Gay G."/>
            <person name="Dore J."/>
            <person name="Kohler A."/>
            <person name="Nagy L.G."/>
            <person name="Floudas D."/>
            <person name="Copeland A."/>
            <person name="Barry K.W."/>
            <person name="Cichocki N."/>
            <person name="Veneault-Fourrey C."/>
            <person name="LaButti K."/>
            <person name="Lindquist E.A."/>
            <person name="Lipzen A."/>
            <person name="Lundell T."/>
            <person name="Morin E."/>
            <person name="Murat C."/>
            <person name="Sun H."/>
            <person name="Tunlid A."/>
            <person name="Henrissat B."/>
            <person name="Grigoriev I.V."/>
            <person name="Hibbett D.S."/>
            <person name="Martin F."/>
            <person name="Nordberg H.P."/>
            <person name="Cantor M.N."/>
            <person name="Hua S.X."/>
        </authorList>
    </citation>
    <scope>NUCLEOTIDE SEQUENCE [LARGE SCALE GENOMIC DNA]</scope>
    <source>
        <strain evidence="8">h7</strain>
    </source>
</reference>
<keyword evidence="3 7" id="KW-0378">Hydrolase</keyword>
<dbReference type="AlphaFoldDB" id="A0A0C3CDS7"/>
<keyword evidence="8" id="KW-1185">Reference proteome</keyword>
<sequence length="146" mass="16208">MLGDRLPGFTAEELSVVRGSSSFFRLNTYTSELVEEGGSDELSGNVKTTFIRPDGSQLGTQAHVPWLQDCPSGFRAVLNYIWKTYSKPIFVTENGFAAKSDMVLPFPDVLRNVDRVKYFRGYTADLAAAIKPDGVPVKSYFAWSLL</sequence>
<comment type="similarity">
    <text evidence="1 6">Belongs to the glycosyl hydrolase 1 family.</text>
</comment>
<dbReference type="EC" id="3.2.1.21" evidence="2"/>
<evidence type="ECO:0000256" key="2">
    <source>
        <dbReference type="ARBA" id="ARBA00012744"/>
    </source>
</evidence>
<name>A0A0C3CDS7_HEBCY</name>
<evidence type="ECO:0000256" key="5">
    <source>
        <dbReference type="PROSITE-ProRule" id="PRU10055"/>
    </source>
</evidence>
<dbReference type="GO" id="GO:0008422">
    <property type="term" value="F:beta-glucosidase activity"/>
    <property type="evidence" value="ECO:0007669"/>
    <property type="project" value="TreeGrafter"/>
</dbReference>
<dbReference type="Proteomes" id="UP000053424">
    <property type="component" value="Unassembled WGS sequence"/>
</dbReference>
<dbReference type="PROSITE" id="PS00572">
    <property type="entry name" value="GLYCOSYL_HYDROL_F1_1"/>
    <property type="match status" value="1"/>
</dbReference>
<dbReference type="PANTHER" id="PTHR10353:SF36">
    <property type="entry name" value="LP05116P"/>
    <property type="match status" value="1"/>
</dbReference>
<dbReference type="GO" id="GO:0005975">
    <property type="term" value="P:carbohydrate metabolic process"/>
    <property type="evidence" value="ECO:0007669"/>
    <property type="project" value="InterPro"/>
</dbReference>
<feature type="active site" description="Nucleophile" evidence="5">
    <location>
        <position position="93"/>
    </location>
</feature>
<dbReference type="PANTHER" id="PTHR10353">
    <property type="entry name" value="GLYCOSYL HYDROLASE"/>
    <property type="match status" value="1"/>
</dbReference>
<dbReference type="OrthoDB" id="65569at2759"/>
<evidence type="ECO:0000256" key="3">
    <source>
        <dbReference type="ARBA" id="ARBA00022801"/>
    </source>
</evidence>
<gene>
    <name evidence="7" type="ORF">M413DRAFT_444794</name>
</gene>
<evidence type="ECO:0000313" key="8">
    <source>
        <dbReference type="Proteomes" id="UP000053424"/>
    </source>
</evidence>
<keyword evidence="4" id="KW-0326">Glycosidase</keyword>
<dbReference type="EMBL" id="KN831778">
    <property type="protein sequence ID" value="KIM42369.1"/>
    <property type="molecule type" value="Genomic_DNA"/>
</dbReference>
<dbReference type="Gene3D" id="3.20.20.80">
    <property type="entry name" value="Glycosidases"/>
    <property type="match status" value="1"/>
</dbReference>
<dbReference type="InterPro" id="IPR018120">
    <property type="entry name" value="Glyco_hydro_1_AS"/>
</dbReference>
<evidence type="ECO:0000256" key="6">
    <source>
        <dbReference type="RuleBase" id="RU003690"/>
    </source>
</evidence>
<dbReference type="Pfam" id="PF00232">
    <property type="entry name" value="Glyco_hydro_1"/>
    <property type="match status" value="1"/>
</dbReference>
<evidence type="ECO:0000313" key="7">
    <source>
        <dbReference type="EMBL" id="KIM42369.1"/>
    </source>
</evidence>
<dbReference type="PRINTS" id="PR00131">
    <property type="entry name" value="GLHYDRLASE1"/>
</dbReference>
<reference evidence="8" key="2">
    <citation type="submission" date="2015-01" db="EMBL/GenBank/DDBJ databases">
        <title>Evolutionary Origins and Diversification of the Mycorrhizal Mutualists.</title>
        <authorList>
            <consortium name="DOE Joint Genome Institute"/>
            <consortium name="Mycorrhizal Genomics Consortium"/>
            <person name="Kohler A."/>
            <person name="Kuo A."/>
            <person name="Nagy L.G."/>
            <person name="Floudas D."/>
            <person name="Copeland A."/>
            <person name="Barry K.W."/>
            <person name="Cichocki N."/>
            <person name="Veneault-Fourrey C."/>
            <person name="LaButti K."/>
            <person name="Lindquist E.A."/>
            <person name="Lipzen A."/>
            <person name="Lundell T."/>
            <person name="Morin E."/>
            <person name="Murat C."/>
            <person name="Riley R."/>
            <person name="Ohm R."/>
            <person name="Sun H."/>
            <person name="Tunlid A."/>
            <person name="Henrissat B."/>
            <person name="Grigoriev I.V."/>
            <person name="Hibbett D.S."/>
            <person name="Martin F."/>
        </authorList>
    </citation>
    <scope>NUCLEOTIDE SEQUENCE [LARGE SCALE GENOMIC DNA]</scope>
    <source>
        <strain evidence="8">h7</strain>
    </source>
</reference>
<accession>A0A0C3CDS7</accession>
<organism evidence="7 8">
    <name type="scientific">Hebeloma cylindrosporum</name>
    <dbReference type="NCBI Taxonomy" id="76867"/>
    <lineage>
        <taxon>Eukaryota</taxon>
        <taxon>Fungi</taxon>
        <taxon>Dikarya</taxon>
        <taxon>Basidiomycota</taxon>
        <taxon>Agaricomycotina</taxon>
        <taxon>Agaricomycetes</taxon>
        <taxon>Agaricomycetidae</taxon>
        <taxon>Agaricales</taxon>
        <taxon>Agaricineae</taxon>
        <taxon>Hymenogastraceae</taxon>
        <taxon>Hebeloma</taxon>
    </lineage>
</organism>
<evidence type="ECO:0000256" key="1">
    <source>
        <dbReference type="ARBA" id="ARBA00010838"/>
    </source>
</evidence>
<proteinExistence type="inferred from homology"/>
<dbReference type="STRING" id="686832.A0A0C3CDS7"/>
<evidence type="ECO:0000256" key="4">
    <source>
        <dbReference type="ARBA" id="ARBA00023295"/>
    </source>
</evidence>
<dbReference type="InterPro" id="IPR017853">
    <property type="entry name" value="GH"/>
</dbReference>